<gene>
    <name evidence="3" type="ORF">CSTERTH_12490</name>
</gene>
<dbReference type="AlphaFoldDB" id="A0A1B1YGA3"/>
<reference evidence="3 4" key="1">
    <citation type="submission" date="2016-02" db="EMBL/GenBank/DDBJ databases">
        <title>Comparison of Clostridium stercorarium subspecies using comparative genomics and transcriptomics.</title>
        <authorList>
            <person name="Schellenberg J."/>
            <person name="Thallinger G."/>
            <person name="Levin D.B."/>
            <person name="Zhang X."/>
            <person name="Alvare G."/>
            <person name="Fristensky B."/>
            <person name="Sparling R."/>
        </authorList>
    </citation>
    <scope>NUCLEOTIDE SEQUENCE [LARGE SCALE GENOMIC DNA]</scope>
    <source>
        <strain evidence="3 4">DSM 2910</strain>
    </source>
</reference>
<evidence type="ECO:0000256" key="1">
    <source>
        <dbReference type="SAM" id="Phobius"/>
    </source>
</evidence>
<dbReference type="RefSeq" id="WP_015360234.1">
    <property type="nucleotide sequence ID" value="NZ_CP014672.1"/>
</dbReference>
<protein>
    <recommendedName>
        <fullName evidence="2">DUF4367 domain-containing protein</fullName>
    </recommendedName>
</protein>
<name>A0A1B1YGA3_THEST</name>
<dbReference type="Proteomes" id="UP000092971">
    <property type="component" value="Chromosome"/>
</dbReference>
<dbReference type="InterPro" id="IPR025377">
    <property type="entry name" value="DUF4367"/>
</dbReference>
<evidence type="ECO:0000313" key="4">
    <source>
        <dbReference type="Proteomes" id="UP000092971"/>
    </source>
</evidence>
<sequence>MKIQKSRKEERLNKLMTAFYDYIGECHIDNICAETENLKEEIDKIEIPETLDERVYRYINSVKGRKSRQRFIAKFRNTSSRVAVILLALLFSLITLTLSVEAFRVHIYNLFFTDHKEFSNAKTMEISDENNAISGWSDYYFPAYIPEGFYIKSAREIEGIRVIKFVNDDNEYIYFIQTPNGTEMSLDTESGEKREVKVNDKKALLTQKGDKNILIWNNEEFSFHMTSNLDEKKLIFIAESLEKK</sequence>
<evidence type="ECO:0000259" key="2">
    <source>
        <dbReference type="Pfam" id="PF14285"/>
    </source>
</evidence>
<organism evidence="3 4">
    <name type="scientific">Thermoclostridium stercorarium subsp. thermolacticum DSM 2910</name>
    <dbReference type="NCBI Taxonomy" id="1121336"/>
    <lineage>
        <taxon>Bacteria</taxon>
        <taxon>Bacillati</taxon>
        <taxon>Bacillota</taxon>
        <taxon>Clostridia</taxon>
        <taxon>Eubacteriales</taxon>
        <taxon>Oscillospiraceae</taxon>
        <taxon>Thermoclostridium</taxon>
    </lineage>
</organism>
<proteinExistence type="predicted"/>
<feature type="transmembrane region" description="Helical" evidence="1">
    <location>
        <begin position="82"/>
        <end position="100"/>
    </location>
</feature>
<feature type="domain" description="DUF4367" evidence="2">
    <location>
        <begin position="140"/>
        <end position="241"/>
    </location>
</feature>
<dbReference type="OrthoDB" id="1851300at2"/>
<dbReference type="Pfam" id="PF14285">
    <property type="entry name" value="DUF4367"/>
    <property type="match status" value="1"/>
</dbReference>
<keyword evidence="1" id="KW-1133">Transmembrane helix</keyword>
<keyword evidence="1" id="KW-0812">Transmembrane</keyword>
<dbReference type="EMBL" id="CP014672">
    <property type="protein sequence ID" value="ANW99789.1"/>
    <property type="molecule type" value="Genomic_DNA"/>
</dbReference>
<keyword evidence="1" id="KW-0472">Membrane</keyword>
<accession>A0A1B1YGA3</accession>
<evidence type="ECO:0000313" key="3">
    <source>
        <dbReference type="EMBL" id="ANW99789.1"/>
    </source>
</evidence>